<accession>A0A973WJL1</accession>
<gene>
    <name evidence="1" type="ORF">HU230_02030</name>
</gene>
<protein>
    <submittedName>
        <fullName evidence="1">Uncharacterized protein</fullName>
    </submittedName>
</protein>
<reference evidence="1" key="1">
    <citation type="submission" date="2020-06" db="EMBL/GenBank/DDBJ databases">
        <title>Whole Genome Sequence of Bradyrhizobium sp. Strain 66S1MB.</title>
        <authorList>
            <person name="Bromfield E."/>
            <person name="Cloutier S."/>
        </authorList>
    </citation>
    <scope>NUCLEOTIDE SEQUENCE</scope>
    <source>
        <strain evidence="1">66S1MB</strain>
    </source>
</reference>
<comment type="caution">
    <text evidence="1">The sequence shown here is derived from an EMBL/GenBank/DDBJ whole genome shotgun (WGS) entry which is preliminary data.</text>
</comment>
<name>A0A973WJL1_9BRAD</name>
<dbReference type="AlphaFoldDB" id="A0A973WJL1"/>
<sequence length="408" mass="44829">MRRRDGAPLIITDGRASPLSRVDLSAKLVPGRYDEAWLQKLLFDHPELLPIEQIEPGFGDVVPLCRELPLTFGAGRSGAMDNVFATVDGGLVFVEAKLWRNPEARRAVVAQAMEYAAAIFRLNYEEFDAAVMRARRAIPSAAKSLYAILNEKDGLLDEAEFIDAISRNLKRGRAIIAVVGDGIREDLEQLVELLQSHAGHRFIFALIELGIYQSADNATRVITPSILAKTALIERGVVQIAAQGGGQIIVERVTPALQLSDKPRSIGLGEDEFYELLDKRDAGMAAALRSFLGKAEALGVTADWQRALNLKHPFPDGNPLNLGTIDKSGYLDAGPATWWGRTNIGREYNEVIAKLIGGFVREINHGKESAVRTASAKMPRLKDFLPIHEEAWLKAMSDYIEAALRNPS</sequence>
<organism evidence="1">
    <name type="scientific">Bradyrhizobium quebecense</name>
    <dbReference type="NCBI Taxonomy" id="2748629"/>
    <lineage>
        <taxon>Bacteria</taxon>
        <taxon>Pseudomonadati</taxon>
        <taxon>Pseudomonadota</taxon>
        <taxon>Alphaproteobacteria</taxon>
        <taxon>Hyphomicrobiales</taxon>
        <taxon>Nitrobacteraceae</taxon>
        <taxon>Bradyrhizobium</taxon>
    </lineage>
</organism>
<dbReference type="RefSeq" id="WP_176528777.1">
    <property type="nucleotide sequence ID" value="NZ_CP088022.1"/>
</dbReference>
<proteinExistence type="predicted"/>
<evidence type="ECO:0000313" key="1">
    <source>
        <dbReference type="EMBL" id="NVL04541.1"/>
    </source>
</evidence>
<dbReference type="InterPro" id="IPR011856">
    <property type="entry name" value="tRNA_endonuc-like_dom_sf"/>
</dbReference>
<dbReference type="GO" id="GO:0003676">
    <property type="term" value="F:nucleic acid binding"/>
    <property type="evidence" value="ECO:0007669"/>
    <property type="project" value="InterPro"/>
</dbReference>
<dbReference type="EMBL" id="JABWSX010000001">
    <property type="protein sequence ID" value="NVL04541.1"/>
    <property type="molecule type" value="Genomic_DNA"/>
</dbReference>
<dbReference type="Gene3D" id="3.40.1350.10">
    <property type="match status" value="1"/>
</dbReference>